<sequence length="87" mass="9322">MLPSDETVAGILAGVRSPGSDAWVREKLGWVTQELAATRADIISDPGVGAEEQAKQFGQYVKHVRAELQAGHDISDPIDKTYPEGCS</sequence>
<dbReference type="Proteomes" id="UP000295627">
    <property type="component" value="Unassembled WGS sequence"/>
</dbReference>
<name>A0A4R5PGL4_9MYCO</name>
<gene>
    <name evidence="1" type="ORF">EJ571_02115</name>
</gene>
<evidence type="ECO:0000313" key="2">
    <source>
        <dbReference type="Proteomes" id="UP000295627"/>
    </source>
</evidence>
<proteinExistence type="predicted"/>
<dbReference type="AlphaFoldDB" id="A0A4R5PGL4"/>
<evidence type="ECO:0000313" key="1">
    <source>
        <dbReference type="EMBL" id="TDH25438.1"/>
    </source>
</evidence>
<organism evidence="1 2">
    <name type="scientific">Mycobacteroides franklinii</name>
    <dbReference type="NCBI Taxonomy" id="948102"/>
    <lineage>
        <taxon>Bacteria</taxon>
        <taxon>Bacillati</taxon>
        <taxon>Actinomycetota</taxon>
        <taxon>Actinomycetes</taxon>
        <taxon>Mycobacteriales</taxon>
        <taxon>Mycobacteriaceae</taxon>
        <taxon>Mycobacteroides</taxon>
    </lineage>
</organism>
<comment type="caution">
    <text evidence="1">The sequence shown here is derived from an EMBL/GenBank/DDBJ whole genome shotgun (WGS) entry which is preliminary data.</text>
</comment>
<dbReference type="EMBL" id="RXLR01000006">
    <property type="protein sequence ID" value="TDH25438.1"/>
    <property type="molecule type" value="Genomic_DNA"/>
</dbReference>
<reference evidence="1 2" key="1">
    <citation type="journal article" date="2019" name="Sci. Rep.">
        <title>Extended insight into the Mycobacterium chelonae-abscessus complex through whole genome sequencing of Mycobacterium salmoniphilum outbreak and Mycobacterium salmoniphilum-like strains.</title>
        <authorList>
            <person name="Behra P.R.K."/>
            <person name="Das S."/>
            <person name="Pettersson B.M.F."/>
            <person name="Shirreff L."/>
            <person name="DuCote T."/>
            <person name="Jacobsson K.G."/>
            <person name="Ennis D.G."/>
            <person name="Kirsebom L.A."/>
        </authorList>
    </citation>
    <scope>NUCLEOTIDE SEQUENCE [LARGE SCALE GENOMIC DNA]</scope>
    <source>
        <strain evidence="1 2">DSM 45524</strain>
    </source>
</reference>
<accession>A0A4R5PGL4</accession>
<protein>
    <submittedName>
        <fullName evidence="1">Uncharacterized protein</fullName>
    </submittedName>
</protein>